<dbReference type="InterPro" id="IPR000305">
    <property type="entry name" value="GIY-YIG_endonuc"/>
</dbReference>
<dbReference type="InterPro" id="IPR018647">
    <property type="entry name" value="SLFN_3-like_DNA/RNA_helicase"/>
</dbReference>
<reference evidence="2 3" key="1">
    <citation type="journal article" date="2016" name="BMC Microbiol.">
        <title>Fucosyllactose and L-fucose utilization of infant Bifidobacterium longum and Bifidobacterium kashiwanohense.</title>
        <authorList>
            <person name="Bunesova V."/>
            <person name="Lacroix C."/>
            <person name="Schwab C."/>
        </authorList>
    </citation>
    <scope>NUCLEOTIDE SEQUENCE [LARGE SCALE GENOMIC DNA]</scope>
    <source>
        <strain evidence="2 3">BSM11-5</strain>
    </source>
</reference>
<dbReference type="Pfam" id="PF09848">
    <property type="entry name" value="SLFN-g3_helicase"/>
    <property type="match status" value="1"/>
</dbReference>
<dbReference type="EMBL" id="MOAE01000034">
    <property type="protein sequence ID" value="OIN63008.1"/>
    <property type="molecule type" value="Genomic_DNA"/>
</dbReference>
<dbReference type="Gene3D" id="3.40.50.300">
    <property type="entry name" value="P-loop containing nucleotide triphosphate hydrolases"/>
    <property type="match status" value="1"/>
</dbReference>
<dbReference type="AlphaFoldDB" id="A0A1S2VYI2"/>
<organism evidence="2 3">
    <name type="scientific">Bifidobacterium longum subsp. suis</name>
    <dbReference type="NCBI Taxonomy" id="1695"/>
    <lineage>
        <taxon>Bacteria</taxon>
        <taxon>Bacillati</taxon>
        <taxon>Actinomycetota</taxon>
        <taxon>Actinomycetes</taxon>
        <taxon>Bifidobacteriales</taxon>
        <taxon>Bifidobacteriaceae</taxon>
        <taxon>Bifidobacterium</taxon>
    </lineage>
</organism>
<dbReference type="Proteomes" id="UP000181801">
    <property type="component" value="Unassembled WGS sequence"/>
</dbReference>
<dbReference type="InterPro" id="IPR027417">
    <property type="entry name" value="P-loop_NTPase"/>
</dbReference>
<proteinExistence type="predicted"/>
<accession>A0A1S2VYI2</accession>
<protein>
    <recommendedName>
        <fullName evidence="1">GIY-YIG domain-containing protein</fullName>
    </recommendedName>
</protein>
<dbReference type="CDD" id="cd10439">
    <property type="entry name" value="GIY-YIG_COG3410"/>
    <property type="match status" value="1"/>
</dbReference>
<gene>
    <name evidence="2" type="ORF">BFS26_06695</name>
</gene>
<comment type="caution">
    <text evidence="2">The sequence shown here is derived from an EMBL/GenBank/DDBJ whole genome shotgun (WGS) entry which is preliminary data.</text>
</comment>
<evidence type="ECO:0000313" key="2">
    <source>
        <dbReference type="EMBL" id="OIN63008.1"/>
    </source>
</evidence>
<feature type="domain" description="GIY-YIG" evidence="1">
    <location>
        <begin position="61"/>
        <end position="161"/>
    </location>
</feature>
<dbReference type="SUPFAM" id="SSF52540">
    <property type="entry name" value="P-loop containing nucleoside triphosphate hydrolases"/>
    <property type="match status" value="1"/>
</dbReference>
<dbReference type="PROSITE" id="PS50164">
    <property type="entry name" value="GIY_YIG"/>
    <property type="match status" value="1"/>
</dbReference>
<sequence length="724" mass="82294">MMDHNMIMNSESLAPFVINLPYGQYSREAFEKAFDESLEKQMGRSVNDSDLEHFMLRYVLAYPTVYVVYSGKTNRYSMKNEYTVYVGETNDIRHRTFQHLERDAKEREDWKAVADAVSRNDDAYRQYVISHPKFNKSLTLDVENRLMHYMSSTDSVKRLNNRRTNAQGDYYTADQFDRIFSQIWLRLHKEDSDLFPAEEIIRDSALFKASPFHKLSDSQLEAEESILVQLAALVADSRQQKKADEQSSDRHPKLIFVQGAAGTGKTVLLSHLFYRIAAEIGIQGDTYSEDEDYPELSQTANGRLSSYILVNHKEQVHVYNQIATKLGLQKKSDEVVMLPSQFINRFSLRNEHGRGIPDQPQGLADIVLIDEAHLLMTQGNQGYSGKNQLYDILRRARVVIAVFDHNQIMQSSQQWDPAMLEKLQLDSDSTQIACATGKIGAFKAVDLGAEYHLPSISVDIAHVHLKKQFRIAASKSMIQWIDRFASGKGIGPLPVDTGEYAVDGEVIREPYDVKVFDSPVDLFNAIHAKAQLKPDGWDGAGLSRLLATYDWKYSAKSENQNDPHGFWNVELHRDTSGVWRMGLADDHGFDHSAISSDQFCKPWNYQLEDSAPKSRKGIDKELSWAEKPYTIDEIGSIFTIQGFDLNYAGVIIGPSVTYRNGGIVFDAKASQNYLATNKRKDLGDFAEENLKHELNVLLKRGVHGLYLFAVDEGLQQRLKECCIH</sequence>
<evidence type="ECO:0000259" key="1">
    <source>
        <dbReference type="PROSITE" id="PS50164"/>
    </source>
</evidence>
<name>A0A1S2VYI2_BIFLN</name>
<evidence type="ECO:0000313" key="3">
    <source>
        <dbReference type="Proteomes" id="UP000181801"/>
    </source>
</evidence>